<evidence type="ECO:0000313" key="5">
    <source>
        <dbReference type="Proteomes" id="UP000466345"/>
    </source>
</evidence>
<dbReference type="RefSeq" id="WP_153449461.1">
    <property type="nucleotide sequence ID" value="NZ_WEGJ01000001.1"/>
</dbReference>
<proteinExistence type="predicted"/>
<dbReference type="SUPFAM" id="SSF46689">
    <property type="entry name" value="Homeodomain-like"/>
    <property type="match status" value="1"/>
</dbReference>
<organism evidence="4 5">
    <name type="scientific">Streptomyces smaragdinus</name>
    <dbReference type="NCBI Taxonomy" id="2585196"/>
    <lineage>
        <taxon>Bacteria</taxon>
        <taxon>Bacillati</taxon>
        <taxon>Actinomycetota</taxon>
        <taxon>Actinomycetes</taxon>
        <taxon>Kitasatosporales</taxon>
        <taxon>Streptomycetaceae</taxon>
        <taxon>Streptomyces</taxon>
    </lineage>
</organism>
<dbReference type="AlphaFoldDB" id="A0A7K0CBD7"/>
<evidence type="ECO:0000313" key="4">
    <source>
        <dbReference type="EMBL" id="MQY10094.1"/>
    </source>
</evidence>
<dbReference type="GO" id="GO:0003700">
    <property type="term" value="F:DNA-binding transcription factor activity"/>
    <property type="evidence" value="ECO:0007669"/>
    <property type="project" value="TreeGrafter"/>
</dbReference>
<sequence>MVARILDAGRQVLAEYGYEGASTGRIATAADISPGSLYQYFPNKDAIVLSVLDRFSNSLVSRVTARMTDEFEQPAPVIVHATLETLLDGLDVERPLLRAAVEDGPRLDGGRTLRAFEERIGELVHAYLTTQRPALRAGLPLDAAVWTLVRTVEHVSVRYLLDEPPIPRERFLAELTHLSLSYLRAGD</sequence>
<dbReference type="InterPro" id="IPR050109">
    <property type="entry name" value="HTH-type_TetR-like_transc_reg"/>
</dbReference>
<evidence type="ECO:0000256" key="2">
    <source>
        <dbReference type="PROSITE-ProRule" id="PRU00335"/>
    </source>
</evidence>
<keyword evidence="5" id="KW-1185">Reference proteome</keyword>
<dbReference type="GO" id="GO:0000976">
    <property type="term" value="F:transcription cis-regulatory region binding"/>
    <property type="evidence" value="ECO:0007669"/>
    <property type="project" value="TreeGrafter"/>
</dbReference>
<dbReference type="EMBL" id="WEGJ01000001">
    <property type="protein sequence ID" value="MQY10094.1"/>
    <property type="molecule type" value="Genomic_DNA"/>
</dbReference>
<evidence type="ECO:0000259" key="3">
    <source>
        <dbReference type="PROSITE" id="PS50977"/>
    </source>
</evidence>
<dbReference type="PANTHER" id="PTHR30055:SF226">
    <property type="entry name" value="HTH-TYPE TRANSCRIPTIONAL REGULATOR PKSA"/>
    <property type="match status" value="1"/>
</dbReference>
<accession>A0A7K0CBD7</accession>
<comment type="caution">
    <text evidence="4">The sequence shown here is derived from an EMBL/GenBank/DDBJ whole genome shotgun (WGS) entry which is preliminary data.</text>
</comment>
<dbReference type="PROSITE" id="PS01081">
    <property type="entry name" value="HTH_TETR_1"/>
    <property type="match status" value="1"/>
</dbReference>
<dbReference type="InterPro" id="IPR009057">
    <property type="entry name" value="Homeodomain-like_sf"/>
</dbReference>
<protein>
    <recommendedName>
        <fullName evidence="3">HTH tetR-type domain-containing protein</fullName>
    </recommendedName>
</protein>
<evidence type="ECO:0000256" key="1">
    <source>
        <dbReference type="ARBA" id="ARBA00023125"/>
    </source>
</evidence>
<dbReference type="Pfam" id="PF00440">
    <property type="entry name" value="TetR_N"/>
    <property type="match status" value="1"/>
</dbReference>
<feature type="DNA-binding region" description="H-T-H motif" evidence="2">
    <location>
        <begin position="22"/>
        <end position="41"/>
    </location>
</feature>
<keyword evidence="1 2" id="KW-0238">DNA-binding</keyword>
<dbReference type="Pfam" id="PF17918">
    <property type="entry name" value="TetR_C_15"/>
    <property type="match status" value="1"/>
</dbReference>
<reference evidence="4 5" key="1">
    <citation type="submission" date="2019-10" db="EMBL/GenBank/DDBJ databases">
        <title>Streptomyces smaragdinus sp. nov. and Streptomyces fabii sp. nov., isolated from the gut of fungus growing-termite Macrotermes natalensis.</title>
        <authorList>
            <person name="Schwitalla J."/>
            <person name="Benndorf R."/>
            <person name="Martin K."/>
            <person name="De Beer W."/>
            <person name="Kaster A.-K."/>
            <person name="Vollmers J."/>
            <person name="Poulsen M."/>
            <person name="Beemelmanns C."/>
        </authorList>
    </citation>
    <scope>NUCLEOTIDE SEQUENCE [LARGE SCALE GENOMIC DNA]</scope>
    <source>
        <strain evidence="4 5">RB5</strain>
    </source>
</reference>
<gene>
    <name evidence="4" type="ORF">SRB5_01980</name>
</gene>
<dbReference type="Gene3D" id="1.10.357.10">
    <property type="entry name" value="Tetracycline Repressor, domain 2"/>
    <property type="match status" value="1"/>
</dbReference>
<dbReference type="PROSITE" id="PS50977">
    <property type="entry name" value="HTH_TETR_2"/>
    <property type="match status" value="1"/>
</dbReference>
<dbReference type="OrthoDB" id="5242390at2"/>
<dbReference type="InterPro" id="IPR001647">
    <property type="entry name" value="HTH_TetR"/>
</dbReference>
<feature type="domain" description="HTH tetR-type" evidence="3">
    <location>
        <begin position="1"/>
        <end position="59"/>
    </location>
</feature>
<dbReference type="InterPro" id="IPR041669">
    <property type="entry name" value="TetR_C_15"/>
</dbReference>
<name>A0A7K0CBD7_9ACTN</name>
<dbReference type="Proteomes" id="UP000466345">
    <property type="component" value="Unassembled WGS sequence"/>
</dbReference>
<dbReference type="InterPro" id="IPR023772">
    <property type="entry name" value="DNA-bd_HTH_TetR-type_CS"/>
</dbReference>
<dbReference type="PRINTS" id="PR00455">
    <property type="entry name" value="HTHTETR"/>
</dbReference>
<dbReference type="PANTHER" id="PTHR30055">
    <property type="entry name" value="HTH-TYPE TRANSCRIPTIONAL REGULATOR RUTR"/>
    <property type="match status" value="1"/>
</dbReference>